<evidence type="ECO:0000259" key="3">
    <source>
        <dbReference type="Pfam" id="PF22646"/>
    </source>
</evidence>
<dbReference type="AlphaFoldDB" id="A0A1G4KGW4"/>
<dbReference type="InterPro" id="IPR051177">
    <property type="entry name" value="CIK-Related_Protein"/>
</dbReference>
<keyword evidence="1" id="KW-0677">Repeat</keyword>
<protein>
    <submittedName>
        <fullName evidence="4">LAME_0H13058g1_1</fullName>
    </submittedName>
</protein>
<dbReference type="GO" id="GO:0005737">
    <property type="term" value="C:cytoplasm"/>
    <property type="evidence" value="ECO:0007669"/>
    <property type="project" value="TreeGrafter"/>
</dbReference>
<dbReference type="InterPro" id="IPR016024">
    <property type="entry name" value="ARM-type_fold"/>
</dbReference>
<dbReference type="SUPFAM" id="SSF48371">
    <property type="entry name" value="ARM repeat"/>
    <property type="match status" value="1"/>
</dbReference>
<dbReference type="Gene3D" id="3.30.200.20">
    <property type="entry name" value="Phosphorylase Kinase, domain 1"/>
    <property type="match status" value="1"/>
</dbReference>
<dbReference type="Gene3D" id="1.25.10.10">
    <property type="entry name" value="Leucine-rich Repeat Variant"/>
    <property type="match status" value="1"/>
</dbReference>
<dbReference type="InterPro" id="IPR054573">
    <property type="entry name" value="PP2A/SF3B1-like_HEAT"/>
</dbReference>
<name>A0A1G4KGW4_9SACH</name>
<dbReference type="SUPFAM" id="SSF56112">
    <property type="entry name" value="Protein kinase-like (PK-like)"/>
    <property type="match status" value="1"/>
</dbReference>
<feature type="compositionally biased region" description="Polar residues" evidence="2">
    <location>
        <begin position="668"/>
        <end position="679"/>
    </location>
</feature>
<dbReference type="PANTHER" id="PTHR12984:SF3">
    <property type="entry name" value="N-TERMINAL KINASE-LIKE PROTEIN"/>
    <property type="match status" value="1"/>
</dbReference>
<dbReference type="PANTHER" id="PTHR12984">
    <property type="entry name" value="SCY1-RELATED S/T PROTEIN KINASE-LIKE"/>
    <property type="match status" value="1"/>
</dbReference>
<dbReference type="GO" id="GO:0006409">
    <property type="term" value="P:tRNA export from nucleus"/>
    <property type="evidence" value="ECO:0007669"/>
    <property type="project" value="TreeGrafter"/>
</dbReference>
<gene>
    <name evidence="4" type="ORF">LAME_0H13058G</name>
</gene>
<proteinExistence type="predicted"/>
<evidence type="ECO:0000256" key="2">
    <source>
        <dbReference type="SAM" id="MobiDB-lite"/>
    </source>
</evidence>
<reference evidence="5" key="1">
    <citation type="submission" date="2016-03" db="EMBL/GenBank/DDBJ databases">
        <authorList>
            <person name="Devillers Hugo."/>
        </authorList>
    </citation>
    <scope>NUCLEOTIDE SEQUENCE [LARGE SCALE GENOMIC DNA]</scope>
</reference>
<dbReference type="Pfam" id="PF22646">
    <property type="entry name" value="PPP2R1A-like_HEAT"/>
    <property type="match status" value="1"/>
</dbReference>
<accession>A0A1G4KGW4</accession>
<feature type="domain" description="Phosphatase PP2A regulatory subunit A/Splicing factor 3B subunit 1-like HEAT repeat" evidence="3">
    <location>
        <begin position="417"/>
        <end position="486"/>
    </location>
</feature>
<dbReference type="OrthoDB" id="447103at2759"/>
<evidence type="ECO:0000313" key="5">
    <source>
        <dbReference type="Proteomes" id="UP000191144"/>
    </source>
</evidence>
<dbReference type="Gene3D" id="1.10.510.10">
    <property type="entry name" value="Transferase(Phosphotransferase) domain 1"/>
    <property type="match status" value="1"/>
</dbReference>
<organism evidence="4 5">
    <name type="scientific">Lachancea meyersii CBS 8951</name>
    <dbReference type="NCBI Taxonomy" id="1266667"/>
    <lineage>
        <taxon>Eukaryota</taxon>
        <taxon>Fungi</taxon>
        <taxon>Dikarya</taxon>
        <taxon>Ascomycota</taxon>
        <taxon>Saccharomycotina</taxon>
        <taxon>Saccharomycetes</taxon>
        <taxon>Saccharomycetales</taxon>
        <taxon>Saccharomycetaceae</taxon>
        <taxon>Lachancea</taxon>
    </lineage>
</organism>
<sequence>MNFLFKSISGFQFPYSLASEPTVRTSIWEAFDGHRKSDSQPVTVFSFERRPGNAVLETLITNAIRHFKILKLPGLVKVLDVLETSATTSYVVTERVTPLETQGLSSQALSLGIFQLAETLTCLHSQAQVVLGTLSAGTVFVNERGEWRVFGLELCSKIAELHLLKQNAGPYASLVADTSLHITPISSANADAVLLAKFISSICKPLPSDWTSLLPSMEQGRLTLAQFMTRFMSTRPFQSTLIIIYQDLKEFHIKDPQGKIVAMADLQRKIMEDPESLRGCTPGFVEHYLIPEIAQCIATILEAQKLQAGSMATTSTVSFVASLLELTCSSQPVTDSKPVFDKYVKPLILENFKQPDRQVRFLLLVYFSSYLSKMTNSEVSDRIFPHFVQGLADTDVTMRIQTLKRIPDIVPMITERQLNNDLLRHLAKTQVDADVEIRTWTILTISGLSKKLSPSNNRSGILATAFTKSLKDPQVKPRLAALHGLETSLELFDIDTIANKILTVIAPGLLDKNKQVRSKAKDLFRLYLSKLEAEADRIPTADNEHIDVDFESNNRDEATVIRQFMETLRLSTPTVMPQAEANPLSGPLESSDWVANDAGWEDTDEWDNESPMEQSFPRNTDLNVAHAVRFSDSETITKEPAGKVKIQKTWNDELEDDDWDSWNKPAKLQTSSKISSTARMTAPKKVSSTTVKKIQVSKIKESFDVAEHDDQEDGWGDEW</sequence>
<dbReference type="Proteomes" id="UP000191144">
    <property type="component" value="Chromosome H"/>
</dbReference>
<evidence type="ECO:0000256" key="1">
    <source>
        <dbReference type="ARBA" id="ARBA00022737"/>
    </source>
</evidence>
<evidence type="ECO:0000313" key="4">
    <source>
        <dbReference type="EMBL" id="SCV03767.1"/>
    </source>
</evidence>
<feature type="region of interest" description="Disordered" evidence="2">
    <location>
        <begin position="655"/>
        <end position="687"/>
    </location>
</feature>
<dbReference type="InterPro" id="IPR011989">
    <property type="entry name" value="ARM-like"/>
</dbReference>
<dbReference type="EMBL" id="LT598480">
    <property type="protein sequence ID" value="SCV03767.1"/>
    <property type="molecule type" value="Genomic_DNA"/>
</dbReference>
<keyword evidence="5" id="KW-1185">Reference proteome</keyword>
<dbReference type="InterPro" id="IPR011009">
    <property type="entry name" value="Kinase-like_dom_sf"/>
</dbReference>